<protein>
    <submittedName>
        <fullName evidence="1">Uncharacterized protein</fullName>
    </submittedName>
</protein>
<name>A0A022WET3_TRIRU</name>
<dbReference type="HOGENOM" id="CLU_2251968_0_0_1"/>
<accession>A0A022WET3</accession>
<dbReference type="Proteomes" id="UP000023758">
    <property type="component" value="Unassembled WGS sequence"/>
</dbReference>
<gene>
    <name evidence="1" type="ORF">H103_00792</name>
</gene>
<sequence>MVQGHGYWVCRGWENIPFTPHNKSSSHGLLQCASEGPRTSELDHSGKKLQQLVIPTFRDTTITRIPLFMLRIDLDRSPHIDGQSANASDKPCRAIAFYESSQPV</sequence>
<reference evidence="1" key="1">
    <citation type="submission" date="2014-02" db="EMBL/GenBank/DDBJ databases">
        <title>The Genome Sequence of Trichophyton rubrum (morphotype fischeri) CBS 288.86.</title>
        <authorList>
            <consortium name="The Broad Institute Genomics Platform"/>
            <person name="Cuomo C.A."/>
            <person name="White T.C."/>
            <person name="Graser Y."/>
            <person name="Martinez-Rossi N."/>
            <person name="Heitman J."/>
            <person name="Young S.K."/>
            <person name="Zeng Q."/>
            <person name="Gargeya S."/>
            <person name="Abouelleil A."/>
            <person name="Alvarado L."/>
            <person name="Chapman S.B."/>
            <person name="Gainer-Dewar J."/>
            <person name="Goldberg J."/>
            <person name="Griggs A."/>
            <person name="Gujja S."/>
            <person name="Hansen M."/>
            <person name="Howarth C."/>
            <person name="Imamovic A."/>
            <person name="Larimer J."/>
            <person name="Martinez D."/>
            <person name="Murphy C."/>
            <person name="Pearson M.D."/>
            <person name="Persinoti G."/>
            <person name="Poon T."/>
            <person name="Priest M."/>
            <person name="Roberts A.D."/>
            <person name="Saif S."/>
            <person name="Shea T.D."/>
            <person name="Sykes S.N."/>
            <person name="Wortman J."/>
            <person name="Nusbaum C."/>
            <person name="Birren B."/>
        </authorList>
    </citation>
    <scope>NUCLEOTIDE SEQUENCE [LARGE SCALE GENOMIC DNA]</scope>
    <source>
        <strain evidence="1">CBS 288.86</strain>
    </source>
</reference>
<organism evidence="1">
    <name type="scientific">Trichophyton rubrum CBS 288.86</name>
    <dbReference type="NCBI Taxonomy" id="1215330"/>
    <lineage>
        <taxon>Eukaryota</taxon>
        <taxon>Fungi</taxon>
        <taxon>Dikarya</taxon>
        <taxon>Ascomycota</taxon>
        <taxon>Pezizomycotina</taxon>
        <taxon>Eurotiomycetes</taxon>
        <taxon>Eurotiomycetidae</taxon>
        <taxon>Onygenales</taxon>
        <taxon>Arthrodermataceae</taxon>
        <taxon>Trichophyton</taxon>
    </lineage>
</organism>
<dbReference type="AlphaFoldDB" id="A0A022WET3"/>
<dbReference type="EMBL" id="KK207706">
    <property type="protein sequence ID" value="EZF56877.1"/>
    <property type="molecule type" value="Genomic_DNA"/>
</dbReference>
<proteinExistence type="predicted"/>
<evidence type="ECO:0000313" key="1">
    <source>
        <dbReference type="EMBL" id="EZF56877.1"/>
    </source>
</evidence>